<sequence length="68" mass="7302">VQSNMVFINCKKGGAKTLVDTLSQRGIDVLDLEQGVDYGDVSTVRAVVHLHVTDDDIDRAIAGFDAAQ</sequence>
<dbReference type="SUPFAM" id="SSF53383">
    <property type="entry name" value="PLP-dependent transferases"/>
    <property type="match status" value="1"/>
</dbReference>
<protein>
    <recommendedName>
        <fullName evidence="2">ACT domain-containing protein</fullName>
    </recommendedName>
</protein>
<reference evidence="1" key="1">
    <citation type="submission" date="2018-05" db="EMBL/GenBank/DDBJ databases">
        <authorList>
            <person name="Lanie J.A."/>
            <person name="Ng W.-L."/>
            <person name="Kazmierczak K.M."/>
            <person name="Andrzejewski T.M."/>
            <person name="Davidsen T.M."/>
            <person name="Wayne K.J."/>
            <person name="Tettelin H."/>
            <person name="Glass J.I."/>
            <person name="Rusch D."/>
            <person name="Podicherti R."/>
            <person name="Tsui H.-C.T."/>
            <person name="Winkler M.E."/>
        </authorList>
    </citation>
    <scope>NUCLEOTIDE SEQUENCE</scope>
</reference>
<gene>
    <name evidence="1" type="ORF">METZ01_LOCUS219864</name>
</gene>
<accession>A0A382FVJ6</accession>
<dbReference type="EMBL" id="UINC01052093">
    <property type="protein sequence ID" value="SVB67010.1"/>
    <property type="molecule type" value="Genomic_DNA"/>
</dbReference>
<dbReference type="AlphaFoldDB" id="A0A382FVJ6"/>
<organism evidence="1">
    <name type="scientific">marine metagenome</name>
    <dbReference type="NCBI Taxonomy" id="408172"/>
    <lineage>
        <taxon>unclassified sequences</taxon>
        <taxon>metagenomes</taxon>
        <taxon>ecological metagenomes</taxon>
    </lineage>
</organism>
<feature type="non-terminal residue" evidence="1">
    <location>
        <position position="1"/>
    </location>
</feature>
<evidence type="ECO:0008006" key="2">
    <source>
        <dbReference type="Google" id="ProtNLM"/>
    </source>
</evidence>
<dbReference type="InterPro" id="IPR015422">
    <property type="entry name" value="PyrdxlP-dep_Trfase_small"/>
</dbReference>
<name>A0A382FVJ6_9ZZZZ</name>
<evidence type="ECO:0000313" key="1">
    <source>
        <dbReference type="EMBL" id="SVB67010.1"/>
    </source>
</evidence>
<dbReference type="Gene3D" id="3.90.1150.10">
    <property type="entry name" value="Aspartate Aminotransferase, domain 1"/>
    <property type="match status" value="1"/>
</dbReference>
<proteinExistence type="predicted"/>
<dbReference type="InterPro" id="IPR015424">
    <property type="entry name" value="PyrdxlP-dep_Trfase"/>
</dbReference>